<dbReference type="InterPro" id="IPR036259">
    <property type="entry name" value="MFS_trans_sf"/>
</dbReference>
<dbReference type="GO" id="GO:0010509">
    <property type="term" value="P:intracellular polyamine homeostasis"/>
    <property type="evidence" value="ECO:0007669"/>
    <property type="project" value="TreeGrafter"/>
</dbReference>
<feature type="transmembrane region" description="Helical" evidence="5">
    <location>
        <begin position="252"/>
        <end position="275"/>
    </location>
</feature>
<feature type="transmembrane region" description="Helical" evidence="5">
    <location>
        <begin position="521"/>
        <end position="538"/>
    </location>
</feature>
<feature type="transmembrane region" description="Helical" evidence="5">
    <location>
        <begin position="477"/>
        <end position="500"/>
    </location>
</feature>
<organism evidence="7 8">
    <name type="scientific">Podospora aff. communis PSN243</name>
    <dbReference type="NCBI Taxonomy" id="3040156"/>
    <lineage>
        <taxon>Eukaryota</taxon>
        <taxon>Fungi</taxon>
        <taxon>Dikarya</taxon>
        <taxon>Ascomycota</taxon>
        <taxon>Pezizomycotina</taxon>
        <taxon>Sordariomycetes</taxon>
        <taxon>Sordariomycetidae</taxon>
        <taxon>Sordariales</taxon>
        <taxon>Podosporaceae</taxon>
        <taxon>Podospora</taxon>
    </lineage>
</organism>
<dbReference type="PROSITE" id="PS50850">
    <property type="entry name" value="MFS"/>
    <property type="match status" value="1"/>
</dbReference>
<feature type="transmembrane region" description="Helical" evidence="5">
    <location>
        <begin position="281"/>
        <end position="299"/>
    </location>
</feature>
<keyword evidence="2 5" id="KW-0812">Transmembrane</keyword>
<reference evidence="7" key="1">
    <citation type="journal article" date="2023" name="Mol. Phylogenet. Evol.">
        <title>Genome-scale phylogeny and comparative genomics of the fungal order Sordariales.</title>
        <authorList>
            <person name="Hensen N."/>
            <person name="Bonometti L."/>
            <person name="Westerberg I."/>
            <person name="Brannstrom I.O."/>
            <person name="Guillou S."/>
            <person name="Cros-Aarteil S."/>
            <person name="Calhoun S."/>
            <person name="Haridas S."/>
            <person name="Kuo A."/>
            <person name="Mondo S."/>
            <person name="Pangilinan J."/>
            <person name="Riley R."/>
            <person name="LaButti K."/>
            <person name="Andreopoulos B."/>
            <person name="Lipzen A."/>
            <person name="Chen C."/>
            <person name="Yan M."/>
            <person name="Daum C."/>
            <person name="Ng V."/>
            <person name="Clum A."/>
            <person name="Steindorff A."/>
            <person name="Ohm R.A."/>
            <person name="Martin F."/>
            <person name="Silar P."/>
            <person name="Natvig D.O."/>
            <person name="Lalanne C."/>
            <person name="Gautier V."/>
            <person name="Ament-Velasquez S.L."/>
            <person name="Kruys A."/>
            <person name="Hutchinson M.I."/>
            <person name="Powell A.J."/>
            <person name="Barry K."/>
            <person name="Miller A.N."/>
            <person name="Grigoriev I.V."/>
            <person name="Debuchy R."/>
            <person name="Gladieux P."/>
            <person name="Hiltunen Thoren M."/>
            <person name="Johannesson H."/>
        </authorList>
    </citation>
    <scope>NUCLEOTIDE SEQUENCE</scope>
    <source>
        <strain evidence="7">PSN243</strain>
    </source>
</reference>
<evidence type="ECO:0000256" key="1">
    <source>
        <dbReference type="ARBA" id="ARBA00004141"/>
    </source>
</evidence>
<feature type="transmembrane region" description="Helical" evidence="5">
    <location>
        <begin position="191"/>
        <end position="210"/>
    </location>
</feature>
<comment type="caution">
    <text evidence="7">The sequence shown here is derived from an EMBL/GenBank/DDBJ whole genome shotgun (WGS) entry which is preliminary data.</text>
</comment>
<sequence length="583" mass="64049">MAAKGEEEAATPARFEVVGEKGLPLQNCGASNTDERVLVDSTIEEKARHSDSDVDENAAGNSLENGTLVSKAGIRRLPQNRRTSSFAKTASVIPRSERRGLFGRFTIIPEIERPYEYTRKTKWLITAIVALAAAASPMGSGIFYPVLPDLARDFQVTETIVNLTVALYMLSMSIFPLWWSSFSETLGRRTIYLVSFTLFVIFSVLSALSVNVSMLIVMRLLAGGASASVQAVGAGTIADIWEPAERGRAMGIFYLGPLTGPLFAPIIGGALAQRFGWRSTMWFLTIYGAVMLLGLFFGLPETLARRKPPPPRPVTPASSGNPDALRRISTARSVKNTTKYAGFLFKQFFTDPFQVILYLRYPPVFISVYSAAIAFGTLFVLNISIQSTFSAAPYNFPTVILGLLYLAPSLGYVVASTLGGRWIDYIMAREAQKAGRRDADGNLVYLPEDRMRENMWLAASLYPAAMIWYGWTAQNGLPWIVPCIANFFFGCGSMLVFGAVTTMLTEFMPRRSSSGVAVNNFVRNIFSCVGGVVAQPLLDVMGNGWLCTMLGLFAWVTGNLAIWALRKKGPVWRLEMDKKMKDA</sequence>
<keyword evidence="8" id="KW-1185">Reference proteome</keyword>
<protein>
    <submittedName>
        <fullName evidence="7">Major facilitator superfamily domain-containing protein</fullName>
    </submittedName>
</protein>
<reference evidence="7" key="2">
    <citation type="submission" date="2023-05" db="EMBL/GenBank/DDBJ databases">
        <authorList>
            <consortium name="Lawrence Berkeley National Laboratory"/>
            <person name="Steindorff A."/>
            <person name="Hensen N."/>
            <person name="Bonometti L."/>
            <person name="Westerberg I."/>
            <person name="Brannstrom I.O."/>
            <person name="Guillou S."/>
            <person name="Cros-Aarteil S."/>
            <person name="Calhoun S."/>
            <person name="Haridas S."/>
            <person name="Kuo A."/>
            <person name="Mondo S."/>
            <person name="Pangilinan J."/>
            <person name="Riley R."/>
            <person name="Labutti K."/>
            <person name="Andreopoulos B."/>
            <person name="Lipzen A."/>
            <person name="Chen C."/>
            <person name="Yanf M."/>
            <person name="Daum C."/>
            <person name="Ng V."/>
            <person name="Clum A."/>
            <person name="Ohm R."/>
            <person name="Martin F."/>
            <person name="Silar P."/>
            <person name="Natvig D."/>
            <person name="Lalanne C."/>
            <person name="Gautier V."/>
            <person name="Ament-Velasquez S.L."/>
            <person name="Kruys A."/>
            <person name="Hutchinson M.I."/>
            <person name="Powell A.J."/>
            <person name="Barry K."/>
            <person name="Miller A.N."/>
            <person name="Grigoriev I.V."/>
            <person name="Debuchy R."/>
            <person name="Gladieux P."/>
            <person name="Thoren M.H."/>
            <person name="Johannesson H."/>
        </authorList>
    </citation>
    <scope>NUCLEOTIDE SEQUENCE</scope>
    <source>
        <strain evidence="7">PSN243</strain>
    </source>
</reference>
<evidence type="ECO:0000256" key="4">
    <source>
        <dbReference type="ARBA" id="ARBA00023136"/>
    </source>
</evidence>
<dbReference type="Pfam" id="PF07690">
    <property type="entry name" value="MFS_1"/>
    <property type="match status" value="1"/>
</dbReference>
<feature type="transmembrane region" description="Helical" evidence="5">
    <location>
        <begin position="455"/>
        <end position="471"/>
    </location>
</feature>
<dbReference type="PANTHER" id="PTHR23502">
    <property type="entry name" value="MAJOR FACILITATOR SUPERFAMILY"/>
    <property type="match status" value="1"/>
</dbReference>
<accession>A0AAV9GWN8</accession>
<feature type="domain" description="Major facilitator superfamily (MFS) profile" evidence="6">
    <location>
        <begin position="125"/>
        <end position="569"/>
    </location>
</feature>
<dbReference type="EMBL" id="MU865924">
    <property type="protein sequence ID" value="KAK4452427.1"/>
    <property type="molecule type" value="Genomic_DNA"/>
</dbReference>
<gene>
    <name evidence="7" type="ORF">QBC34DRAFT_293396</name>
</gene>
<dbReference type="GO" id="GO:0005886">
    <property type="term" value="C:plasma membrane"/>
    <property type="evidence" value="ECO:0007669"/>
    <property type="project" value="TreeGrafter"/>
</dbReference>
<feature type="transmembrane region" description="Helical" evidence="5">
    <location>
        <begin position="123"/>
        <end position="147"/>
    </location>
</feature>
<dbReference type="AlphaFoldDB" id="A0AAV9GWN8"/>
<evidence type="ECO:0000256" key="2">
    <source>
        <dbReference type="ARBA" id="ARBA00022692"/>
    </source>
</evidence>
<evidence type="ECO:0000256" key="5">
    <source>
        <dbReference type="SAM" id="Phobius"/>
    </source>
</evidence>
<dbReference type="InterPro" id="IPR020846">
    <property type="entry name" value="MFS_dom"/>
</dbReference>
<dbReference type="PANTHER" id="PTHR23502:SF5">
    <property type="entry name" value="QUINIDINE RESISTANCE PROTEIN 3"/>
    <property type="match status" value="1"/>
</dbReference>
<evidence type="ECO:0000256" key="3">
    <source>
        <dbReference type="ARBA" id="ARBA00022989"/>
    </source>
</evidence>
<feature type="transmembrane region" description="Helical" evidence="5">
    <location>
        <begin position="159"/>
        <end position="179"/>
    </location>
</feature>
<keyword evidence="4 5" id="KW-0472">Membrane</keyword>
<dbReference type="InterPro" id="IPR011701">
    <property type="entry name" value="MFS"/>
</dbReference>
<evidence type="ECO:0000313" key="8">
    <source>
        <dbReference type="Proteomes" id="UP001321760"/>
    </source>
</evidence>
<name>A0AAV9GWN8_9PEZI</name>
<evidence type="ECO:0000313" key="7">
    <source>
        <dbReference type="EMBL" id="KAK4452427.1"/>
    </source>
</evidence>
<dbReference type="Proteomes" id="UP001321760">
    <property type="component" value="Unassembled WGS sequence"/>
</dbReference>
<proteinExistence type="predicted"/>
<evidence type="ECO:0000259" key="6">
    <source>
        <dbReference type="PROSITE" id="PS50850"/>
    </source>
</evidence>
<dbReference type="CDD" id="cd17323">
    <property type="entry name" value="MFS_Tpo1_MDR_like"/>
    <property type="match status" value="1"/>
</dbReference>
<dbReference type="GO" id="GO:0015203">
    <property type="term" value="F:polyamine transmembrane transporter activity"/>
    <property type="evidence" value="ECO:0007669"/>
    <property type="project" value="TreeGrafter"/>
</dbReference>
<feature type="transmembrane region" description="Helical" evidence="5">
    <location>
        <begin position="364"/>
        <end position="385"/>
    </location>
</feature>
<dbReference type="Gene3D" id="1.20.1250.20">
    <property type="entry name" value="MFS general substrate transporter like domains"/>
    <property type="match status" value="1"/>
</dbReference>
<dbReference type="SUPFAM" id="SSF103473">
    <property type="entry name" value="MFS general substrate transporter"/>
    <property type="match status" value="1"/>
</dbReference>
<keyword evidence="3 5" id="KW-1133">Transmembrane helix</keyword>
<comment type="subcellular location">
    <subcellularLocation>
        <location evidence="1">Membrane</location>
        <topology evidence="1">Multi-pass membrane protein</topology>
    </subcellularLocation>
</comment>
<feature type="transmembrane region" description="Helical" evidence="5">
    <location>
        <begin position="216"/>
        <end position="240"/>
    </location>
</feature>
<feature type="transmembrane region" description="Helical" evidence="5">
    <location>
        <begin position="397"/>
        <end position="419"/>
    </location>
</feature>
<feature type="transmembrane region" description="Helical" evidence="5">
    <location>
        <begin position="544"/>
        <end position="565"/>
    </location>
</feature>